<accession>A0A2M8RZ09</accession>
<protein>
    <recommendedName>
        <fullName evidence="4">SH3b domain-containing protein</fullName>
    </recommendedName>
</protein>
<keyword evidence="1" id="KW-0732">Signal</keyword>
<evidence type="ECO:0000313" key="3">
    <source>
        <dbReference type="Proteomes" id="UP000230282"/>
    </source>
</evidence>
<keyword evidence="3" id="KW-1185">Reference proteome</keyword>
<dbReference type="Proteomes" id="UP000230282">
    <property type="component" value="Unassembled WGS sequence"/>
</dbReference>
<proteinExistence type="predicted"/>
<dbReference type="OrthoDB" id="6692669at2"/>
<name>A0A2M8RZ09_9PAST</name>
<feature type="signal peptide" evidence="1">
    <location>
        <begin position="1"/>
        <end position="19"/>
    </location>
</feature>
<dbReference type="EMBL" id="PHGZ01000003">
    <property type="protein sequence ID" value="PJG84116.1"/>
    <property type="molecule type" value="Genomic_DNA"/>
</dbReference>
<reference evidence="2 3" key="1">
    <citation type="submission" date="2017-11" db="EMBL/GenBank/DDBJ databases">
        <title>Reclassification of Bisgaard taxon 5 as Caviibacterium pharyngocola gen. nov., sp. nov.</title>
        <authorList>
            <person name="Christensen H."/>
        </authorList>
    </citation>
    <scope>NUCLEOTIDE SEQUENCE [LARGE SCALE GENOMIC DNA]</scope>
    <source>
        <strain evidence="2 3">7_3</strain>
    </source>
</reference>
<evidence type="ECO:0000313" key="2">
    <source>
        <dbReference type="EMBL" id="PJG84116.1"/>
    </source>
</evidence>
<evidence type="ECO:0008006" key="4">
    <source>
        <dbReference type="Google" id="ProtNLM"/>
    </source>
</evidence>
<dbReference type="AlphaFoldDB" id="A0A2M8RZ09"/>
<organism evidence="2 3">
    <name type="scientific">Caviibacterium pharyngocola</name>
    <dbReference type="NCBI Taxonomy" id="28159"/>
    <lineage>
        <taxon>Bacteria</taxon>
        <taxon>Pseudomonadati</taxon>
        <taxon>Pseudomonadota</taxon>
        <taxon>Gammaproteobacteria</taxon>
        <taxon>Pasteurellales</taxon>
        <taxon>Pasteurellaceae</taxon>
        <taxon>Caviibacterium</taxon>
    </lineage>
</organism>
<comment type="caution">
    <text evidence="2">The sequence shown here is derived from an EMBL/GenBank/DDBJ whole genome shotgun (WGS) entry which is preliminary data.</text>
</comment>
<sequence length="160" mass="18048">MKKIILSILFLFISVNTFADSLGVKYIGTNSAAVREYATQESPVIERITYGKKVYVYGILNDWSRLTEVNQAKQRWVRSNELCDTPNCRIKNNTITTKTKKSTVYPQKTTKSLKSSTSHSVKKSRVKSQYTSSCSCGYGYCYGPRGGRYCITSGGNKSYR</sequence>
<feature type="chain" id="PRO_5014779824" description="SH3b domain-containing protein" evidence="1">
    <location>
        <begin position="20"/>
        <end position="160"/>
    </location>
</feature>
<evidence type="ECO:0000256" key="1">
    <source>
        <dbReference type="SAM" id="SignalP"/>
    </source>
</evidence>
<dbReference type="RefSeq" id="WP_100295711.1">
    <property type="nucleotide sequence ID" value="NZ_PHGZ01000003.1"/>
</dbReference>
<gene>
    <name evidence="2" type="ORF">CVP04_01295</name>
</gene>